<feature type="domain" description="HVO-0513-like N-terminal" evidence="4">
    <location>
        <begin position="18"/>
        <end position="150"/>
    </location>
</feature>
<gene>
    <name evidence="5" type="ORF">SAMN05216218_10231</name>
</gene>
<keyword evidence="6" id="KW-1185">Reference proteome</keyword>
<evidence type="ECO:0000256" key="1">
    <source>
        <dbReference type="ARBA" id="ARBA00023015"/>
    </source>
</evidence>
<protein>
    <submittedName>
        <fullName evidence="5">Predicted DNA binding protein, contains HTH domain</fullName>
    </submittedName>
</protein>
<evidence type="ECO:0000256" key="2">
    <source>
        <dbReference type="ARBA" id="ARBA00023163"/>
    </source>
</evidence>
<dbReference type="PANTHER" id="PTHR34236:SF1">
    <property type="entry name" value="DIMETHYL SULFOXIDE REDUCTASE TRANSCRIPTIONAL ACTIVATOR"/>
    <property type="match status" value="1"/>
</dbReference>
<evidence type="ECO:0000313" key="6">
    <source>
        <dbReference type="Proteomes" id="UP000199076"/>
    </source>
</evidence>
<dbReference type="InterPro" id="IPR036388">
    <property type="entry name" value="WH-like_DNA-bd_sf"/>
</dbReference>
<feature type="domain" description="HTH bat-type" evidence="3">
    <location>
        <begin position="161"/>
        <end position="212"/>
    </location>
</feature>
<evidence type="ECO:0000259" key="4">
    <source>
        <dbReference type="Pfam" id="PF24278"/>
    </source>
</evidence>
<proteinExistence type="predicted"/>
<evidence type="ECO:0000259" key="3">
    <source>
        <dbReference type="Pfam" id="PF04967"/>
    </source>
</evidence>
<organism evidence="5 6">
    <name type="scientific">Halorientalis regularis</name>
    <dbReference type="NCBI Taxonomy" id="660518"/>
    <lineage>
        <taxon>Archaea</taxon>
        <taxon>Methanobacteriati</taxon>
        <taxon>Methanobacteriota</taxon>
        <taxon>Stenosarchaea group</taxon>
        <taxon>Halobacteria</taxon>
        <taxon>Halobacteriales</taxon>
        <taxon>Haloarculaceae</taxon>
        <taxon>Halorientalis</taxon>
    </lineage>
</organism>
<dbReference type="Pfam" id="PF04967">
    <property type="entry name" value="HTH_10"/>
    <property type="match status" value="1"/>
</dbReference>
<keyword evidence="1" id="KW-0805">Transcription regulation</keyword>
<name>A0A1G7GGI7_9EURY</name>
<keyword evidence="2" id="KW-0804">Transcription</keyword>
<dbReference type="Pfam" id="PF24278">
    <property type="entry name" value="HVO_0513_N"/>
    <property type="match status" value="1"/>
</dbReference>
<dbReference type="OrthoDB" id="27447at2157"/>
<accession>A0A1G7GGI7</accession>
<reference evidence="6" key="1">
    <citation type="submission" date="2016-10" db="EMBL/GenBank/DDBJ databases">
        <authorList>
            <person name="Varghese N."/>
            <person name="Submissions S."/>
        </authorList>
    </citation>
    <scope>NUCLEOTIDE SEQUENCE [LARGE SCALE GENOMIC DNA]</scope>
    <source>
        <strain evidence="6">IBRC-M 10760</strain>
    </source>
</reference>
<dbReference type="Proteomes" id="UP000199076">
    <property type="component" value="Unassembled WGS sequence"/>
</dbReference>
<dbReference type="RefSeq" id="WP_092687582.1">
    <property type="nucleotide sequence ID" value="NZ_FNBK01000002.1"/>
</dbReference>
<dbReference type="InterPro" id="IPR007050">
    <property type="entry name" value="HTH_bacterioopsin"/>
</dbReference>
<dbReference type="Gene3D" id="1.10.10.10">
    <property type="entry name" value="Winged helix-like DNA-binding domain superfamily/Winged helix DNA-binding domain"/>
    <property type="match status" value="1"/>
</dbReference>
<dbReference type="AlphaFoldDB" id="A0A1G7GGI7"/>
<dbReference type="PANTHER" id="PTHR34236">
    <property type="entry name" value="DIMETHYL SULFOXIDE REDUCTASE TRANSCRIPTIONAL ACTIVATOR"/>
    <property type="match status" value="1"/>
</dbReference>
<evidence type="ECO:0000313" key="5">
    <source>
        <dbReference type="EMBL" id="SDE87211.1"/>
    </source>
</evidence>
<dbReference type="STRING" id="660518.SAMN05216218_10231"/>
<dbReference type="EMBL" id="FNBK01000002">
    <property type="protein sequence ID" value="SDE87211.1"/>
    <property type="molecule type" value="Genomic_DNA"/>
</dbReference>
<sequence>MRAVELRLLPDGQAFPGVDAAIGSVAGVRREALVALEWHSDGTYALLYRLAGDDAAALSTVFGERDDVYDYDVIDGGDGQLFAFVHVSERETLSELLAIAESYALLLDPPFRYTDRGVRVTVAGTEAALQAAFAEVTDRIAVDVEWIGEYTPDEPGYLGRLTDRQREAVLVAHELGYYETPRATSFEAVAEELGCAPSTANELLRRAESVLLDALLAQS</sequence>
<dbReference type="InterPro" id="IPR056493">
    <property type="entry name" value="HVO_0513_N"/>
</dbReference>